<dbReference type="GO" id="GO:0052793">
    <property type="term" value="F:pectin acetylesterase activity"/>
    <property type="evidence" value="ECO:0007669"/>
    <property type="project" value="TreeGrafter"/>
</dbReference>
<comment type="similarity">
    <text evidence="3 5">Belongs to the pectinacetylesterase family.</text>
</comment>
<dbReference type="SUPFAM" id="SSF53474">
    <property type="entry name" value="alpha/beta-Hydrolases"/>
    <property type="match status" value="1"/>
</dbReference>
<dbReference type="EMBL" id="CM035412">
    <property type="protein sequence ID" value="KAH7433076.1"/>
    <property type="molecule type" value="Genomic_DNA"/>
</dbReference>
<evidence type="ECO:0000256" key="5">
    <source>
        <dbReference type="RuleBase" id="RU363114"/>
    </source>
</evidence>
<name>A0A8T2UGT7_CERRI</name>
<dbReference type="Pfam" id="PF03283">
    <property type="entry name" value="PAE"/>
    <property type="match status" value="1"/>
</dbReference>
<dbReference type="EC" id="3.1.1.-" evidence="5"/>
<dbReference type="PANTHER" id="PTHR21562">
    <property type="entry name" value="NOTUM-RELATED"/>
    <property type="match status" value="1"/>
</dbReference>
<dbReference type="PROSITE" id="PS51257">
    <property type="entry name" value="PROKAR_LIPOPROTEIN"/>
    <property type="match status" value="1"/>
</dbReference>
<keyword evidence="5" id="KW-0964">Secreted</keyword>
<evidence type="ECO:0000256" key="4">
    <source>
        <dbReference type="ARBA" id="ARBA00022512"/>
    </source>
</evidence>
<dbReference type="PANTHER" id="PTHR21562:SF93">
    <property type="entry name" value="PECTIN ACETYLESTERASE 8"/>
    <property type="match status" value="1"/>
</dbReference>
<dbReference type="Proteomes" id="UP000825935">
    <property type="component" value="Chromosome 7"/>
</dbReference>
<accession>A0A8T2UGT7</accession>
<feature type="signal peptide" evidence="5">
    <location>
        <begin position="1"/>
        <end position="23"/>
    </location>
</feature>
<reference evidence="6" key="1">
    <citation type="submission" date="2021-08" db="EMBL/GenBank/DDBJ databases">
        <title>WGS assembly of Ceratopteris richardii.</title>
        <authorList>
            <person name="Marchant D.B."/>
            <person name="Chen G."/>
            <person name="Jenkins J."/>
            <person name="Shu S."/>
            <person name="Leebens-Mack J."/>
            <person name="Grimwood J."/>
            <person name="Schmutz J."/>
            <person name="Soltis P."/>
            <person name="Soltis D."/>
            <person name="Chen Z.-H."/>
        </authorList>
    </citation>
    <scope>NUCLEOTIDE SEQUENCE</scope>
    <source>
        <strain evidence="6">Whitten #5841</strain>
        <tissue evidence="6">Leaf</tissue>
    </source>
</reference>
<evidence type="ECO:0000256" key="3">
    <source>
        <dbReference type="ARBA" id="ARBA00005784"/>
    </source>
</evidence>
<comment type="subcellular location">
    <subcellularLocation>
        <location evidence="2 5">Secreted</location>
        <location evidence="2 5">Cell wall</location>
    </subcellularLocation>
</comment>
<comment type="caution">
    <text evidence="6">The sequence shown here is derived from an EMBL/GenBank/DDBJ whole genome shotgun (WGS) entry which is preliminary data.</text>
</comment>
<evidence type="ECO:0000256" key="1">
    <source>
        <dbReference type="ARBA" id="ARBA00003534"/>
    </source>
</evidence>
<keyword evidence="4 5" id="KW-0134">Cell wall</keyword>
<dbReference type="InterPro" id="IPR029058">
    <property type="entry name" value="AB_hydrolase_fold"/>
</dbReference>
<dbReference type="InterPro" id="IPR004963">
    <property type="entry name" value="PAE/NOTUM"/>
</dbReference>
<comment type="function">
    <text evidence="1 5">Hydrolyzes acetyl esters in homogalacturonan regions of pectin. In type I primary cell wall, galacturonic acid residues of pectin can be acetylated at the O-2 and O-3 positions. Decreasing the degree of acetylation of pectin gels in vitro alters their physical properties.</text>
</comment>
<evidence type="ECO:0000256" key="2">
    <source>
        <dbReference type="ARBA" id="ARBA00004191"/>
    </source>
</evidence>
<protein>
    <recommendedName>
        <fullName evidence="5">Pectin acetylesterase</fullName>
        <ecNumber evidence="5">3.1.1.-</ecNumber>
    </recommendedName>
</protein>
<proteinExistence type="inferred from homology"/>
<dbReference type="AlphaFoldDB" id="A0A8T2UGT7"/>
<gene>
    <name evidence="6" type="ORF">KP509_07G054100</name>
</gene>
<keyword evidence="5" id="KW-0961">Cell wall biogenesis/degradation</keyword>
<evidence type="ECO:0000313" key="6">
    <source>
        <dbReference type="EMBL" id="KAH7433076.1"/>
    </source>
</evidence>
<keyword evidence="7" id="KW-1185">Reference proteome</keyword>
<dbReference type="OMA" id="CKSNHAL"/>
<dbReference type="GO" id="GO:0009505">
    <property type="term" value="C:plant-type cell wall"/>
    <property type="evidence" value="ECO:0007669"/>
    <property type="project" value="TreeGrafter"/>
</dbReference>
<dbReference type="OrthoDB" id="2015280at2759"/>
<evidence type="ECO:0000313" key="7">
    <source>
        <dbReference type="Proteomes" id="UP000825935"/>
    </source>
</evidence>
<sequence length="400" mass="44372">MQTSTKMLLELLVLALMAISCHAQGEAPIGAIELTLVHDAGTKGAVCLDGSLPGYHLDLGSGAGSNSWIVHLEGGAWCSDATSCAFRAGTHLGSSRFMNATVFQGILSSSPRINPYFYNWNRVKVRYCDGGSFSGDAEFPMLGRSPITKEFQILYFRGQRIWEAVMEDLLARGMSDASRALLSGESAGGLASLIHCDSFRELFFEDVEVKCLSDGGIFLDIADINGYLFAQSYFRKVVNLQNIGKNLPRECTVERDNGQCFLAQYFLEGIYTPVFILQSTYDTYQIQNFLVPSSEDPLRKWIPCKNNPRLCSVSELKVLQEFHFGMLHALHPIESFTTWGAYLVSCFCHTQSQENFQWDGTSRIAGMSVVDAIGQWAYRGVGTKYVDCPYPCNPTCRSRS</sequence>
<keyword evidence="5" id="KW-0378">Hydrolase</keyword>
<organism evidence="6 7">
    <name type="scientific">Ceratopteris richardii</name>
    <name type="common">Triangle waterfern</name>
    <dbReference type="NCBI Taxonomy" id="49495"/>
    <lineage>
        <taxon>Eukaryota</taxon>
        <taxon>Viridiplantae</taxon>
        <taxon>Streptophyta</taxon>
        <taxon>Embryophyta</taxon>
        <taxon>Tracheophyta</taxon>
        <taxon>Polypodiopsida</taxon>
        <taxon>Polypodiidae</taxon>
        <taxon>Polypodiales</taxon>
        <taxon>Pteridineae</taxon>
        <taxon>Pteridaceae</taxon>
        <taxon>Parkerioideae</taxon>
        <taxon>Ceratopteris</taxon>
    </lineage>
</organism>
<feature type="chain" id="PRO_5035960003" description="Pectin acetylesterase" evidence="5">
    <location>
        <begin position="24"/>
        <end position="400"/>
    </location>
</feature>
<keyword evidence="5" id="KW-0732">Signal</keyword>
<dbReference type="GO" id="GO:0071555">
    <property type="term" value="P:cell wall organization"/>
    <property type="evidence" value="ECO:0007669"/>
    <property type="project" value="UniProtKB-KW"/>
</dbReference>